<feature type="compositionally biased region" description="Polar residues" evidence="1">
    <location>
        <begin position="67"/>
        <end position="81"/>
    </location>
</feature>
<evidence type="ECO:0000256" key="1">
    <source>
        <dbReference type="SAM" id="MobiDB-lite"/>
    </source>
</evidence>
<comment type="caution">
    <text evidence="3">The sequence shown here is derived from an EMBL/GenBank/DDBJ whole genome shotgun (WGS) entry which is preliminary data.</text>
</comment>
<reference evidence="3 4" key="1">
    <citation type="submission" date="2023-01" db="EMBL/GenBank/DDBJ databases">
        <title>Analysis of 21 Apiospora genomes using comparative genomics revels a genus with tremendous synthesis potential of carbohydrate active enzymes and secondary metabolites.</title>
        <authorList>
            <person name="Sorensen T."/>
        </authorList>
    </citation>
    <scope>NUCLEOTIDE SEQUENCE [LARGE SCALE GENOMIC DNA]</scope>
    <source>
        <strain evidence="3 4">CBS 83171</strain>
    </source>
</reference>
<accession>A0ABR1VA28</accession>
<name>A0ABR1VA28_9PEZI</name>
<gene>
    <name evidence="3" type="ORF">PG996_007177</name>
</gene>
<evidence type="ECO:0000313" key="3">
    <source>
        <dbReference type="EMBL" id="KAK8068065.1"/>
    </source>
</evidence>
<dbReference type="InterPro" id="IPR045518">
    <property type="entry name" value="2EXR"/>
</dbReference>
<proteinExistence type="predicted"/>
<organism evidence="3 4">
    <name type="scientific">Apiospora saccharicola</name>
    <dbReference type="NCBI Taxonomy" id="335842"/>
    <lineage>
        <taxon>Eukaryota</taxon>
        <taxon>Fungi</taxon>
        <taxon>Dikarya</taxon>
        <taxon>Ascomycota</taxon>
        <taxon>Pezizomycotina</taxon>
        <taxon>Sordariomycetes</taxon>
        <taxon>Xylariomycetidae</taxon>
        <taxon>Amphisphaeriales</taxon>
        <taxon>Apiosporaceae</taxon>
        <taxon>Apiospora</taxon>
    </lineage>
</organism>
<evidence type="ECO:0000313" key="4">
    <source>
        <dbReference type="Proteomes" id="UP001446871"/>
    </source>
</evidence>
<dbReference type="EMBL" id="JAQQWM010000004">
    <property type="protein sequence ID" value="KAK8068065.1"/>
    <property type="molecule type" value="Genomic_DNA"/>
</dbReference>
<feature type="domain" description="2EXR" evidence="2">
    <location>
        <begin position="93"/>
        <end position="177"/>
    </location>
</feature>
<feature type="region of interest" description="Disordered" evidence="1">
    <location>
        <begin position="63"/>
        <end position="94"/>
    </location>
</feature>
<dbReference type="Pfam" id="PF20150">
    <property type="entry name" value="2EXR"/>
    <property type="match status" value="1"/>
</dbReference>
<evidence type="ECO:0000259" key="2">
    <source>
        <dbReference type="Pfam" id="PF20150"/>
    </source>
</evidence>
<keyword evidence="4" id="KW-1185">Reference proteome</keyword>
<sequence>MNLETIIKTAGALPRDDGAAPGATSQIKVQDRKLILPYIHRREGESHRVLHLRAAAELPASPRMDNRLSSKSNMSVATSLLPSPKEEEEEKKKFSDLPTNVRELIWDYTLQPRCHIQTPKGFTTIRCGTPAVGRVCGESWRVTQRYGSDLERPGTATATAPGGNMPHKVWFNHDTDYYIIELTVRGLLGSKMKWPYPAPSHAIKDTKDGHALHQRMQQFKDLPNSLHPMSRLILWDEQEVAALPRKEHLQKFLQEELADAKRFPNLRYIDIAVNPSPTPGFNRSWDPSLAAQLFRENPEVIVIQLEDESEIERVKAILNTRPRSVGKWTHYDGQASIFMRYLCRELEKVIEEYSAKWWASTKAMLEKTLIEARREYIVEVQGKSEGKKRRSQEIRSAFLGPIKFRPVYMFKSFDM</sequence>
<dbReference type="Proteomes" id="UP001446871">
    <property type="component" value="Unassembled WGS sequence"/>
</dbReference>
<protein>
    <recommendedName>
        <fullName evidence="2">2EXR domain-containing protein</fullName>
    </recommendedName>
</protein>